<keyword evidence="3" id="KW-1185">Reference proteome</keyword>
<feature type="region of interest" description="Disordered" evidence="1">
    <location>
        <begin position="1"/>
        <end position="48"/>
    </location>
</feature>
<reference evidence="2 3" key="1">
    <citation type="submission" date="2018-11" db="EMBL/GenBank/DDBJ databases">
        <authorList>
            <consortium name="Pathogen Informatics"/>
        </authorList>
    </citation>
    <scope>NUCLEOTIDE SEQUENCE [LARGE SCALE GENOMIC DNA]</scope>
</reference>
<name>A0A3P7JMZ9_STRVU</name>
<accession>A0A3P7JMZ9</accession>
<evidence type="ECO:0000256" key="1">
    <source>
        <dbReference type="SAM" id="MobiDB-lite"/>
    </source>
</evidence>
<dbReference type="AlphaFoldDB" id="A0A3P7JMZ9"/>
<dbReference type="Proteomes" id="UP000270094">
    <property type="component" value="Unassembled WGS sequence"/>
</dbReference>
<evidence type="ECO:0000313" key="3">
    <source>
        <dbReference type="Proteomes" id="UP000270094"/>
    </source>
</evidence>
<sequence length="131" mass="14469">MLDCPRSPSTSLASSSGRETGSTGKDQGISGVASSAERLNESTSSSPRKREDFVEWIYFRGKTYRSSGGGNFVERVAGKFAEKGCGLNEIGPRPFYPIALTDFYNFEVLRNYVSTTEICFVHSIMHCSQKF</sequence>
<feature type="compositionally biased region" description="Low complexity" evidence="1">
    <location>
        <begin position="7"/>
        <end position="16"/>
    </location>
</feature>
<dbReference type="EMBL" id="UYYB01107022">
    <property type="protein sequence ID" value="VDM79994.1"/>
    <property type="molecule type" value="Genomic_DNA"/>
</dbReference>
<gene>
    <name evidence="2" type="ORF">SVUK_LOCUS14992</name>
</gene>
<evidence type="ECO:0000313" key="2">
    <source>
        <dbReference type="EMBL" id="VDM79994.1"/>
    </source>
</evidence>
<proteinExistence type="predicted"/>
<protein>
    <submittedName>
        <fullName evidence="2">Uncharacterized protein</fullName>
    </submittedName>
</protein>
<organism evidence="2 3">
    <name type="scientific">Strongylus vulgaris</name>
    <name type="common">Blood worm</name>
    <dbReference type="NCBI Taxonomy" id="40348"/>
    <lineage>
        <taxon>Eukaryota</taxon>
        <taxon>Metazoa</taxon>
        <taxon>Ecdysozoa</taxon>
        <taxon>Nematoda</taxon>
        <taxon>Chromadorea</taxon>
        <taxon>Rhabditida</taxon>
        <taxon>Rhabditina</taxon>
        <taxon>Rhabditomorpha</taxon>
        <taxon>Strongyloidea</taxon>
        <taxon>Strongylidae</taxon>
        <taxon>Strongylus</taxon>
    </lineage>
</organism>
<dbReference type="OrthoDB" id="66881at2759"/>